<keyword evidence="1" id="KW-0812">Transmembrane</keyword>
<name>A0A443P4Q9_9MAGN</name>
<evidence type="ECO:0000256" key="1">
    <source>
        <dbReference type="SAM" id="Phobius"/>
    </source>
</evidence>
<dbReference type="EMBL" id="QPKB01000005">
    <property type="protein sequence ID" value="RWR85753.1"/>
    <property type="molecule type" value="Genomic_DNA"/>
</dbReference>
<proteinExistence type="predicted"/>
<dbReference type="Proteomes" id="UP000283530">
    <property type="component" value="Unassembled WGS sequence"/>
</dbReference>
<keyword evidence="3" id="KW-1185">Reference proteome</keyword>
<evidence type="ECO:0000313" key="2">
    <source>
        <dbReference type="EMBL" id="RWR85753.1"/>
    </source>
</evidence>
<gene>
    <name evidence="2" type="ORF">CKAN_01462600</name>
</gene>
<feature type="transmembrane region" description="Helical" evidence="1">
    <location>
        <begin position="114"/>
        <end position="135"/>
    </location>
</feature>
<accession>A0A443P4Q9</accession>
<comment type="caution">
    <text evidence="2">The sequence shown here is derived from an EMBL/GenBank/DDBJ whole genome shotgun (WGS) entry which is preliminary data.</text>
</comment>
<protein>
    <submittedName>
        <fullName evidence="2">UPF0187 protein, chloroplastic isoform X2</fullName>
    </submittedName>
</protein>
<dbReference type="OrthoDB" id="1368at2759"/>
<evidence type="ECO:0000313" key="3">
    <source>
        <dbReference type="Proteomes" id="UP000283530"/>
    </source>
</evidence>
<keyword evidence="1" id="KW-0472">Membrane</keyword>
<sequence>MRKGGRRGLALIAGRMSLREGWMAGVESEDDAGLRRPLLQYIMAFSSRPQGQVAYWVVICRLAADPQNMRSQRSLVSMMVLVVCEQLMGIPIPLSYTRLTSRFLKSYGILHFPLYSGMTATGLLFLRHLSVQLLCSASKK</sequence>
<feature type="transmembrane region" description="Helical" evidence="1">
    <location>
        <begin position="75"/>
        <end position="94"/>
    </location>
</feature>
<organism evidence="2 3">
    <name type="scientific">Cinnamomum micranthum f. kanehirae</name>
    <dbReference type="NCBI Taxonomy" id="337451"/>
    <lineage>
        <taxon>Eukaryota</taxon>
        <taxon>Viridiplantae</taxon>
        <taxon>Streptophyta</taxon>
        <taxon>Embryophyta</taxon>
        <taxon>Tracheophyta</taxon>
        <taxon>Spermatophyta</taxon>
        <taxon>Magnoliopsida</taxon>
        <taxon>Magnoliidae</taxon>
        <taxon>Laurales</taxon>
        <taxon>Lauraceae</taxon>
        <taxon>Cinnamomum</taxon>
    </lineage>
</organism>
<reference evidence="2 3" key="1">
    <citation type="journal article" date="2019" name="Nat. Plants">
        <title>Stout camphor tree genome fills gaps in understanding of flowering plant genome evolution.</title>
        <authorList>
            <person name="Chaw S.M."/>
            <person name="Liu Y.C."/>
            <person name="Wu Y.W."/>
            <person name="Wang H.Y."/>
            <person name="Lin C.I."/>
            <person name="Wu C.S."/>
            <person name="Ke H.M."/>
            <person name="Chang L.Y."/>
            <person name="Hsu C.Y."/>
            <person name="Yang H.T."/>
            <person name="Sudianto E."/>
            <person name="Hsu M.H."/>
            <person name="Wu K.P."/>
            <person name="Wang L.N."/>
            <person name="Leebens-Mack J.H."/>
            <person name="Tsai I.J."/>
        </authorList>
    </citation>
    <scope>NUCLEOTIDE SEQUENCE [LARGE SCALE GENOMIC DNA]</scope>
    <source>
        <strain evidence="3">cv. Chaw 1501</strain>
        <tissue evidence="2">Young leaves</tissue>
    </source>
</reference>
<dbReference type="AlphaFoldDB" id="A0A443P4Q9"/>
<keyword evidence="1" id="KW-1133">Transmembrane helix</keyword>